<sequence length="192" mass="21444">MAATQSSNQFDTQYSVISNVKDFDRDDQSLYHDLCTHNPPNDPNSNFKVVALKIGSRANRSTMNTSLMFMEDKDGTLRIAIPSTVANLEQGGSTRQTGPSIYLKSEDHKHKSSHKEAWTTDTMQHVVSDKDNLLVRSNARDQITENYFKGKETEVGAISVVEQRVLHRLGATHDVLNPGYSSNSIRISSMLN</sequence>
<organism evidence="1 2">
    <name type="scientific">Kwoniella dendrophila CBS 6074</name>
    <dbReference type="NCBI Taxonomy" id="1295534"/>
    <lineage>
        <taxon>Eukaryota</taxon>
        <taxon>Fungi</taxon>
        <taxon>Dikarya</taxon>
        <taxon>Basidiomycota</taxon>
        <taxon>Agaricomycotina</taxon>
        <taxon>Tremellomycetes</taxon>
        <taxon>Tremellales</taxon>
        <taxon>Cryptococcaceae</taxon>
        <taxon>Kwoniella</taxon>
    </lineage>
</organism>
<dbReference type="Proteomes" id="UP001355207">
    <property type="component" value="Chromosome 10"/>
</dbReference>
<gene>
    <name evidence="1" type="ORF">L201_007457</name>
</gene>
<dbReference type="EMBL" id="CP144107">
    <property type="protein sequence ID" value="WWC92498.1"/>
    <property type="molecule type" value="Genomic_DNA"/>
</dbReference>
<protein>
    <submittedName>
        <fullName evidence="1">Uncharacterized protein</fullName>
    </submittedName>
</protein>
<dbReference type="RefSeq" id="XP_066079260.1">
    <property type="nucleotide sequence ID" value="XM_066223163.1"/>
</dbReference>
<keyword evidence="2" id="KW-1185">Reference proteome</keyword>
<evidence type="ECO:0000313" key="2">
    <source>
        <dbReference type="Proteomes" id="UP001355207"/>
    </source>
</evidence>
<reference evidence="1 2" key="1">
    <citation type="submission" date="2024-01" db="EMBL/GenBank/DDBJ databases">
        <title>Comparative genomics of Cryptococcus and Kwoniella reveals pathogenesis evolution and contrasting modes of karyotype evolution via chromosome fusion or intercentromeric recombination.</title>
        <authorList>
            <person name="Coelho M.A."/>
            <person name="David-Palma M."/>
            <person name="Shea T."/>
            <person name="Bowers K."/>
            <person name="McGinley-Smith S."/>
            <person name="Mohammad A.W."/>
            <person name="Gnirke A."/>
            <person name="Yurkov A.M."/>
            <person name="Nowrousian M."/>
            <person name="Sun S."/>
            <person name="Cuomo C.A."/>
            <person name="Heitman J."/>
        </authorList>
    </citation>
    <scope>NUCLEOTIDE SEQUENCE [LARGE SCALE GENOMIC DNA]</scope>
    <source>
        <strain evidence="1 2">CBS 6074</strain>
    </source>
</reference>
<evidence type="ECO:0000313" key="1">
    <source>
        <dbReference type="EMBL" id="WWC92498.1"/>
    </source>
</evidence>
<name>A0AAX4K5Q6_9TREE</name>
<dbReference type="AlphaFoldDB" id="A0AAX4K5Q6"/>
<proteinExistence type="predicted"/>
<dbReference type="GeneID" id="91098125"/>
<accession>A0AAX4K5Q6</accession>